<name>A0A0H4PDW2_9BACT</name>
<evidence type="ECO:0000313" key="3">
    <source>
        <dbReference type="Proteomes" id="UP000036520"/>
    </source>
</evidence>
<feature type="domain" description="Fido" evidence="1">
    <location>
        <begin position="178"/>
        <end position="295"/>
    </location>
</feature>
<dbReference type="KEGG" id="camu:CA2015_1885"/>
<dbReference type="AlphaFoldDB" id="A0A0H4PDW2"/>
<dbReference type="InterPro" id="IPR003812">
    <property type="entry name" value="Fido"/>
</dbReference>
<evidence type="ECO:0000313" key="2">
    <source>
        <dbReference type="EMBL" id="AKP51315.1"/>
    </source>
</evidence>
<dbReference type="PROSITE" id="PS51459">
    <property type="entry name" value="FIDO"/>
    <property type="match status" value="1"/>
</dbReference>
<dbReference type="InterPro" id="IPR011204">
    <property type="entry name" value="Virulence_RhuM-like"/>
</dbReference>
<dbReference type="PANTHER" id="PTHR35810">
    <property type="entry name" value="CYTOPLASMIC PROTEIN-RELATED"/>
    <property type="match status" value="1"/>
</dbReference>
<sequence length="295" mass="33917">MKENSEIEIYQSPDGHTEEQVTFDDDTVWLNQEQLGELFDRDRTVVGRHIRNIFKEGELDESMVCADFAYTTEHGAIKGKTQSKTTKYYNLDVIISVGYRVKSIRGTQFRQWASNRLKDYLIQGYSINEIRLEQKNQELKLLKSGIQILGRAIEETAQEEGIQWLNKFAKGLALLDDYDHERLDSKGLSIKTAKYPSKEEYQSLINQMKLEFESDVFGLEKDQSFESAIIQISKGFGEKDFYPSIEEKAATLLYLIIKNHAFEDGNKRIAAACFLLFLETNKALMYIDGTAIISN</sequence>
<dbReference type="PANTHER" id="PTHR35810:SF1">
    <property type="entry name" value="CYTOPLASMIC PROTEIN"/>
    <property type="match status" value="1"/>
</dbReference>
<dbReference type="EMBL" id="CP012040">
    <property type="protein sequence ID" value="AKP51315.1"/>
    <property type="molecule type" value="Genomic_DNA"/>
</dbReference>
<dbReference type="Pfam" id="PF02661">
    <property type="entry name" value="Fic"/>
    <property type="match status" value="1"/>
</dbReference>
<evidence type="ECO:0000259" key="1">
    <source>
        <dbReference type="PROSITE" id="PS51459"/>
    </source>
</evidence>
<dbReference type="InterPro" id="IPR053737">
    <property type="entry name" value="Type_II_TA_Toxin"/>
</dbReference>
<proteinExistence type="predicted"/>
<dbReference type="Pfam" id="PF13310">
    <property type="entry name" value="Virulence_RhuM"/>
    <property type="match status" value="1"/>
</dbReference>
<dbReference type="Gene3D" id="1.20.120.1870">
    <property type="entry name" value="Fic/DOC protein, Fido domain"/>
    <property type="match status" value="1"/>
</dbReference>
<dbReference type="Proteomes" id="UP000036520">
    <property type="component" value="Chromosome"/>
</dbReference>
<accession>A0A0H4PDW2</accession>
<dbReference type="RefSeq" id="WP_240477955.1">
    <property type="nucleotide sequence ID" value="NZ_CP012040.1"/>
</dbReference>
<keyword evidence="3" id="KW-1185">Reference proteome</keyword>
<protein>
    <submittedName>
        <fullName evidence="2">Fic/DOC family protein</fullName>
    </submittedName>
</protein>
<dbReference type="PATRIC" id="fig|320787.5.peg.2080"/>
<reference evidence="2 3" key="1">
    <citation type="submission" date="2015-07" db="EMBL/GenBank/DDBJ databases">
        <authorList>
            <person name="Kim K.M."/>
        </authorList>
    </citation>
    <scope>NUCLEOTIDE SEQUENCE [LARGE SCALE GENOMIC DNA]</scope>
    <source>
        <strain evidence="2 3">KCTC 12363</strain>
    </source>
</reference>
<gene>
    <name evidence="2" type="ORF">CA2015_1885</name>
</gene>
<organism evidence="2 3">
    <name type="scientific">Cyclobacterium amurskyense</name>
    <dbReference type="NCBI Taxonomy" id="320787"/>
    <lineage>
        <taxon>Bacteria</taxon>
        <taxon>Pseudomonadati</taxon>
        <taxon>Bacteroidota</taxon>
        <taxon>Cytophagia</taxon>
        <taxon>Cytophagales</taxon>
        <taxon>Cyclobacteriaceae</taxon>
        <taxon>Cyclobacterium</taxon>
    </lineage>
</organism>